<comment type="caution">
    <text evidence="2">The sequence shown here is derived from an EMBL/GenBank/DDBJ whole genome shotgun (WGS) entry which is preliminary data.</text>
</comment>
<feature type="domain" description="PLD phosphodiesterase" evidence="1">
    <location>
        <begin position="221"/>
        <end position="248"/>
    </location>
</feature>
<keyword evidence="3" id="KW-1185">Reference proteome</keyword>
<dbReference type="CDD" id="cd09111">
    <property type="entry name" value="PLDc_ymdC_like_1"/>
    <property type="match status" value="1"/>
</dbReference>
<dbReference type="Gene3D" id="3.30.870.10">
    <property type="entry name" value="Endonuclease Chain A"/>
    <property type="match status" value="2"/>
</dbReference>
<sequence>MSIDGRLIYNRLRCPEAERKAGVDLHRNHDNMRAYMLNKWNRNGIGSVIGLALALLTGCSTIPERDLENAFTYQRLKRYEVHEVAPIESEFIDLASKAWKNKENGNPAQYISILELGDDALLARVHLIRAAKRSIDLQTFIWKDDATSRFVFDELVRAAERGVLVRMLIDAMVTPADSKQLARMARAHHNLEIALYKPMAETSYVGRIGFWKNLAFKSRRMNRRMHNKLLLIDGQVGISGGRNYQDRYFDRDTDFLFRDRDVVVAGPAVRDMQDSFELFWQDKDAVFLTQFPDVQKEFKSLPEQSGRLSDPADAGMFEEISRLADAYSISSHRNSLSVYEADRVSFVYDTPRKFRGRKERLSFDEYFEAVLLQSEERLVYQTPYLIYSRDQRRAFKALRKTNPKFRIIASSNSLASADHLPVYGVSFKHRKELYQKAGIDIYEAKPFPAAQREYVYDYDRILDRAIQKAGITDRSEIPHIERAGPILCIHSKSFVLDGRITLIGSHNFDPRSAKLNTECGVFIFDEEVSAVLEKRILEACEPSNAWTVSKGKHTPVISHFSGFVGTISTALPVFDVWPYRYTTNYELKDGCAVLGPRDPDFKNNYTDVGYFPEVESSVKVIQTRLAKGFLGWGRPFM</sequence>
<dbReference type="PANTHER" id="PTHR21248:SF12">
    <property type="entry name" value="CARDIOLIPIN SYNTHASE C"/>
    <property type="match status" value="1"/>
</dbReference>
<protein>
    <submittedName>
        <fullName evidence="2">Phospholipase D family protein</fullName>
    </submittedName>
</protein>
<gene>
    <name evidence="2" type="ORF">P9H32_09475</name>
</gene>
<proteinExistence type="predicted"/>
<dbReference type="SMART" id="SM00155">
    <property type="entry name" value="PLDc"/>
    <property type="match status" value="2"/>
</dbReference>
<dbReference type="Proteomes" id="UP001290861">
    <property type="component" value="Unassembled WGS sequence"/>
</dbReference>
<dbReference type="PROSITE" id="PS50035">
    <property type="entry name" value="PLD"/>
    <property type="match status" value="2"/>
</dbReference>
<evidence type="ECO:0000313" key="2">
    <source>
        <dbReference type="EMBL" id="MDZ8118857.1"/>
    </source>
</evidence>
<dbReference type="Pfam" id="PF13091">
    <property type="entry name" value="PLDc_2"/>
    <property type="match status" value="2"/>
</dbReference>
<dbReference type="PANTHER" id="PTHR21248">
    <property type="entry name" value="CARDIOLIPIN SYNTHASE"/>
    <property type="match status" value="1"/>
</dbReference>
<organism evidence="2 3">
    <name type="scientific">Pontiella agarivorans</name>
    <dbReference type="NCBI Taxonomy" id="3038953"/>
    <lineage>
        <taxon>Bacteria</taxon>
        <taxon>Pseudomonadati</taxon>
        <taxon>Kiritimatiellota</taxon>
        <taxon>Kiritimatiellia</taxon>
        <taxon>Kiritimatiellales</taxon>
        <taxon>Pontiellaceae</taxon>
        <taxon>Pontiella</taxon>
    </lineage>
</organism>
<evidence type="ECO:0000259" key="1">
    <source>
        <dbReference type="PROSITE" id="PS50035"/>
    </source>
</evidence>
<name>A0ABU5MXC0_9BACT</name>
<dbReference type="InterPro" id="IPR025202">
    <property type="entry name" value="PLD-like_dom"/>
</dbReference>
<dbReference type="InterPro" id="IPR001736">
    <property type="entry name" value="PLipase_D/transphosphatidylase"/>
</dbReference>
<dbReference type="EMBL" id="JARVCO010000010">
    <property type="protein sequence ID" value="MDZ8118857.1"/>
    <property type="molecule type" value="Genomic_DNA"/>
</dbReference>
<dbReference type="SUPFAM" id="SSF56024">
    <property type="entry name" value="Phospholipase D/nuclease"/>
    <property type="match status" value="2"/>
</dbReference>
<evidence type="ECO:0000313" key="3">
    <source>
        <dbReference type="Proteomes" id="UP001290861"/>
    </source>
</evidence>
<feature type="domain" description="PLD phosphodiesterase" evidence="1">
    <location>
        <begin position="490"/>
        <end position="512"/>
    </location>
</feature>
<reference evidence="2 3" key="1">
    <citation type="journal article" date="2024" name="Appl. Environ. Microbiol.">
        <title>Pontiella agarivorans sp. nov., a novel marine anaerobic bacterium capable of degrading macroalgal polysaccharides and fixing nitrogen.</title>
        <authorList>
            <person name="Liu N."/>
            <person name="Kivenson V."/>
            <person name="Peng X."/>
            <person name="Cui Z."/>
            <person name="Lankiewicz T.S."/>
            <person name="Gosselin K.M."/>
            <person name="English C.J."/>
            <person name="Blair E.M."/>
            <person name="O'Malley M.A."/>
            <person name="Valentine D.L."/>
        </authorList>
    </citation>
    <scope>NUCLEOTIDE SEQUENCE [LARGE SCALE GENOMIC DNA]</scope>
    <source>
        <strain evidence="2 3">NLcol2</strain>
    </source>
</reference>
<accession>A0ABU5MXC0</accession>